<comment type="catalytic activity">
    <reaction evidence="1">
        <text>ATP + protein L-histidine = ADP + protein N-phospho-L-histidine.</text>
        <dbReference type="EC" id="2.7.13.3"/>
    </reaction>
</comment>
<dbReference type="GO" id="GO:0005524">
    <property type="term" value="F:ATP binding"/>
    <property type="evidence" value="ECO:0007669"/>
    <property type="project" value="UniProtKB-KW"/>
</dbReference>
<comment type="caution">
    <text evidence="11">The sequence shown here is derived from an EMBL/GenBank/DDBJ whole genome shotgun (WGS) entry which is preliminary data.</text>
</comment>
<accession>A0A0F3IVQ3</accession>
<dbReference type="PROSITE" id="PS50110">
    <property type="entry name" value="RESPONSE_REGULATORY"/>
    <property type="match status" value="1"/>
</dbReference>
<dbReference type="InterPro" id="IPR036890">
    <property type="entry name" value="HATPase_C_sf"/>
</dbReference>
<dbReference type="Gene3D" id="3.30.565.10">
    <property type="entry name" value="Histidine kinase-like ATPase, C-terminal domain"/>
    <property type="match status" value="1"/>
</dbReference>
<evidence type="ECO:0000256" key="8">
    <source>
        <dbReference type="PROSITE-ProRule" id="PRU00169"/>
    </source>
</evidence>
<dbReference type="Proteomes" id="UP000033774">
    <property type="component" value="Unassembled WGS sequence"/>
</dbReference>
<evidence type="ECO:0000259" key="9">
    <source>
        <dbReference type="PROSITE" id="PS50109"/>
    </source>
</evidence>
<keyword evidence="7" id="KW-0067">ATP-binding</keyword>
<dbReference type="GO" id="GO:0004673">
    <property type="term" value="F:protein histidine kinase activity"/>
    <property type="evidence" value="ECO:0007669"/>
    <property type="project" value="UniProtKB-EC"/>
</dbReference>
<reference evidence="11 12" key="1">
    <citation type="submission" date="2015-03" db="EMBL/GenBank/DDBJ databases">
        <title>Draft genome sequence of Elstera litoralis.</title>
        <authorList>
            <person name="Rahalkar M.C."/>
            <person name="Dhakephalkar P.K."/>
            <person name="Pore S.D."/>
            <person name="Arora P."/>
            <person name="Kapse N.G."/>
            <person name="Pandit P.S."/>
        </authorList>
    </citation>
    <scope>NUCLEOTIDE SEQUENCE [LARGE SCALE GENOMIC DNA]</scope>
    <source>
        <strain evidence="11 12">Dia-1</strain>
    </source>
</reference>
<dbReference type="InterPro" id="IPR003594">
    <property type="entry name" value="HATPase_dom"/>
</dbReference>
<dbReference type="EMBL" id="LAJY01000056">
    <property type="protein sequence ID" value="KJV10712.1"/>
    <property type="molecule type" value="Genomic_DNA"/>
</dbReference>
<keyword evidence="3 8" id="KW-0597">Phosphoprotein</keyword>
<organism evidence="11 12">
    <name type="scientific">Elstera litoralis</name>
    <dbReference type="NCBI Taxonomy" id="552518"/>
    <lineage>
        <taxon>Bacteria</taxon>
        <taxon>Pseudomonadati</taxon>
        <taxon>Pseudomonadota</taxon>
        <taxon>Alphaproteobacteria</taxon>
        <taxon>Rhodospirillales</taxon>
        <taxon>Rhodospirillaceae</taxon>
        <taxon>Elstera</taxon>
    </lineage>
</organism>
<name>A0A0F3IVQ3_9PROT</name>
<keyword evidence="5" id="KW-0547">Nucleotide-binding</keyword>
<evidence type="ECO:0000256" key="6">
    <source>
        <dbReference type="ARBA" id="ARBA00022777"/>
    </source>
</evidence>
<dbReference type="AlphaFoldDB" id="A0A0F3IVQ3"/>
<evidence type="ECO:0000256" key="2">
    <source>
        <dbReference type="ARBA" id="ARBA00012438"/>
    </source>
</evidence>
<evidence type="ECO:0000256" key="7">
    <source>
        <dbReference type="ARBA" id="ARBA00022840"/>
    </source>
</evidence>
<proteinExistence type="predicted"/>
<dbReference type="Gene3D" id="3.30.450.20">
    <property type="entry name" value="PAS domain"/>
    <property type="match status" value="1"/>
</dbReference>
<evidence type="ECO:0000313" key="12">
    <source>
        <dbReference type="Proteomes" id="UP000033774"/>
    </source>
</evidence>
<dbReference type="Pfam" id="PF07568">
    <property type="entry name" value="HisKA_2"/>
    <property type="match status" value="1"/>
</dbReference>
<dbReference type="Gene3D" id="3.40.50.2300">
    <property type="match status" value="1"/>
</dbReference>
<dbReference type="GO" id="GO:0000160">
    <property type="term" value="P:phosphorelay signal transduction system"/>
    <property type="evidence" value="ECO:0007669"/>
    <property type="project" value="InterPro"/>
</dbReference>
<evidence type="ECO:0000256" key="5">
    <source>
        <dbReference type="ARBA" id="ARBA00022741"/>
    </source>
</evidence>
<dbReference type="OrthoDB" id="9767435at2"/>
<keyword evidence="12" id="KW-1185">Reference proteome</keyword>
<dbReference type="InterPro" id="IPR011006">
    <property type="entry name" value="CheY-like_superfamily"/>
</dbReference>
<dbReference type="InterPro" id="IPR005467">
    <property type="entry name" value="His_kinase_dom"/>
</dbReference>
<sequence>MPFSSKTLLPLKTLYLDDDAGLGVLVKKAMSRRGHNVVPVTNSQEAFDLLAQGGFDVMALDHSLVGETGLDVLARLGPRTERLPVVYVTGSADARLALQALRAGADEYVIKDTAAEFYDLLIAAIENVTERWRLKRQRADDEKAVREARDRAELLLQEVNHRVANSLGLVAAMVRMQSAALSDPGAIAALQETQARITAIAGVHRRLYTSDRIGLVEIDDYLEHLVGELQTSLADDEHPYSIRLNAERLTIPIDKAVSVGVIVGELVTNAFKYAYDPGAPGEIRVSMRQDPVAIVHLTVEDDGQGFDPRLPSRGTGLGSKILGAIAASLKAVVDYPSTASGTRVRVTFSLD</sequence>
<dbReference type="CDD" id="cd00156">
    <property type="entry name" value="REC"/>
    <property type="match status" value="1"/>
</dbReference>
<dbReference type="PANTHER" id="PTHR41523">
    <property type="entry name" value="TWO-COMPONENT SYSTEM SENSOR PROTEIN"/>
    <property type="match status" value="1"/>
</dbReference>
<dbReference type="SUPFAM" id="SSF55874">
    <property type="entry name" value="ATPase domain of HSP90 chaperone/DNA topoisomerase II/histidine kinase"/>
    <property type="match status" value="1"/>
</dbReference>
<evidence type="ECO:0000313" key="11">
    <source>
        <dbReference type="EMBL" id="KJV10712.1"/>
    </source>
</evidence>
<protein>
    <recommendedName>
        <fullName evidence="2">histidine kinase</fullName>
        <ecNumber evidence="2">2.7.13.3</ecNumber>
    </recommendedName>
</protein>
<feature type="modified residue" description="4-aspartylphosphate" evidence="8">
    <location>
        <position position="61"/>
    </location>
</feature>
<dbReference type="EC" id="2.7.13.3" evidence="2"/>
<dbReference type="Pfam" id="PF00072">
    <property type="entry name" value="Response_reg"/>
    <property type="match status" value="1"/>
</dbReference>
<evidence type="ECO:0000256" key="4">
    <source>
        <dbReference type="ARBA" id="ARBA00022679"/>
    </source>
</evidence>
<evidence type="ECO:0000259" key="10">
    <source>
        <dbReference type="PROSITE" id="PS50110"/>
    </source>
</evidence>
<dbReference type="Pfam" id="PF02518">
    <property type="entry name" value="HATPase_c"/>
    <property type="match status" value="1"/>
</dbReference>
<dbReference type="SUPFAM" id="SSF52172">
    <property type="entry name" value="CheY-like"/>
    <property type="match status" value="1"/>
</dbReference>
<feature type="domain" description="Response regulatory" evidence="10">
    <location>
        <begin position="12"/>
        <end position="126"/>
    </location>
</feature>
<dbReference type="SMART" id="SM00448">
    <property type="entry name" value="REC"/>
    <property type="match status" value="1"/>
</dbReference>
<keyword evidence="4" id="KW-0808">Transferase</keyword>
<dbReference type="PROSITE" id="PS50109">
    <property type="entry name" value="HIS_KIN"/>
    <property type="match status" value="1"/>
</dbReference>
<dbReference type="RefSeq" id="WP_045774573.1">
    <property type="nucleotide sequence ID" value="NZ_LAJY01000056.1"/>
</dbReference>
<evidence type="ECO:0000256" key="1">
    <source>
        <dbReference type="ARBA" id="ARBA00000085"/>
    </source>
</evidence>
<feature type="domain" description="Histidine kinase" evidence="9">
    <location>
        <begin position="262"/>
        <end position="351"/>
    </location>
</feature>
<dbReference type="InterPro" id="IPR011495">
    <property type="entry name" value="Sig_transdc_His_kin_sub2_dim/P"/>
</dbReference>
<evidence type="ECO:0000256" key="3">
    <source>
        <dbReference type="ARBA" id="ARBA00022553"/>
    </source>
</evidence>
<dbReference type="InterPro" id="IPR001789">
    <property type="entry name" value="Sig_transdc_resp-reg_receiver"/>
</dbReference>
<dbReference type="PANTHER" id="PTHR41523:SF8">
    <property type="entry name" value="ETHYLENE RESPONSE SENSOR PROTEIN"/>
    <property type="match status" value="1"/>
</dbReference>
<dbReference type="SMART" id="SM00387">
    <property type="entry name" value="HATPase_c"/>
    <property type="match status" value="1"/>
</dbReference>
<gene>
    <name evidence="11" type="ORF">VZ95_03060</name>
</gene>
<keyword evidence="6" id="KW-0418">Kinase</keyword>